<gene>
    <name evidence="2" type="ORF">HDA33_000533</name>
</gene>
<evidence type="ECO:0000313" key="2">
    <source>
        <dbReference type="EMBL" id="MBB5847969.1"/>
    </source>
</evidence>
<proteinExistence type="predicted"/>
<dbReference type="Proteomes" id="UP000567246">
    <property type="component" value="Unassembled WGS sequence"/>
</dbReference>
<accession>A0A7W9JHT7</accession>
<feature type="region of interest" description="Disordered" evidence="1">
    <location>
        <begin position="170"/>
        <end position="192"/>
    </location>
</feature>
<dbReference type="Pfam" id="PF13830">
    <property type="entry name" value="DUF4192"/>
    <property type="match status" value="1"/>
</dbReference>
<keyword evidence="3" id="KW-1185">Reference proteome</keyword>
<name>A0A7W9JHT7_9MICC</name>
<evidence type="ECO:0000256" key="1">
    <source>
        <dbReference type="SAM" id="MobiDB-lite"/>
    </source>
</evidence>
<sequence>MEPAASLDVPVLPARGPEDLLAYAGHALGRLPAGSLLLITLAAGRLRAVVRVDLPEPSAAPAPPDPAEAVEWARAVAGVCRRDAEADAVLALALPAGPAPGLDAPSCAAALTAALAVAGRPLAGAWTTAGGRARPWSGRDRGQDHDVDPRSAPLSLHLMARGSVWDRAAAPEPVPRAGPVPRGRRAASWRAPAADDDAARRVWLSQWESVLARERGAARPVTAEGTAPVSGTEEHPSADAAVLGAPLTLPSWRDALVLHAAVRPGDPPPEPAERERFLIAGSEQAPPWERLDRLRAGLRRLVPAAPPPAAAQALALAGWVGWARGQGSDAAAHLAAAAELAPDDPFVTLMRRVVDTGCVAGWAAHPDTAWRPGA</sequence>
<reference evidence="2 3" key="1">
    <citation type="submission" date="2020-08" db="EMBL/GenBank/DDBJ databases">
        <title>Sequencing the genomes of 1000 actinobacteria strains.</title>
        <authorList>
            <person name="Klenk H.-P."/>
        </authorList>
    </citation>
    <scope>NUCLEOTIDE SEQUENCE [LARGE SCALE GENOMIC DNA]</scope>
    <source>
        <strain evidence="2 3">DSM 17945</strain>
    </source>
</reference>
<dbReference type="RefSeq" id="WP_184170637.1">
    <property type="nucleotide sequence ID" value="NZ_JACHMW010000001.1"/>
</dbReference>
<dbReference type="EMBL" id="JACHMW010000001">
    <property type="protein sequence ID" value="MBB5847969.1"/>
    <property type="molecule type" value="Genomic_DNA"/>
</dbReference>
<protein>
    <recommendedName>
        <fullName evidence="4">DUF4192 family protein</fullName>
    </recommendedName>
</protein>
<feature type="region of interest" description="Disordered" evidence="1">
    <location>
        <begin position="127"/>
        <end position="151"/>
    </location>
</feature>
<comment type="caution">
    <text evidence="2">The sequence shown here is derived from an EMBL/GenBank/DDBJ whole genome shotgun (WGS) entry which is preliminary data.</text>
</comment>
<organism evidence="2 3">
    <name type="scientific">Micrococcus endophyticus</name>
    <dbReference type="NCBI Taxonomy" id="455343"/>
    <lineage>
        <taxon>Bacteria</taxon>
        <taxon>Bacillati</taxon>
        <taxon>Actinomycetota</taxon>
        <taxon>Actinomycetes</taxon>
        <taxon>Micrococcales</taxon>
        <taxon>Micrococcaceae</taxon>
        <taxon>Micrococcus</taxon>
    </lineage>
</organism>
<dbReference type="InterPro" id="IPR025447">
    <property type="entry name" value="DUF4192"/>
</dbReference>
<evidence type="ECO:0000313" key="3">
    <source>
        <dbReference type="Proteomes" id="UP000567246"/>
    </source>
</evidence>
<dbReference type="AlphaFoldDB" id="A0A7W9JHT7"/>
<evidence type="ECO:0008006" key="4">
    <source>
        <dbReference type="Google" id="ProtNLM"/>
    </source>
</evidence>
<feature type="compositionally biased region" description="Basic and acidic residues" evidence="1">
    <location>
        <begin position="137"/>
        <end position="149"/>
    </location>
</feature>